<evidence type="ECO:0000313" key="2">
    <source>
        <dbReference type="Proteomes" id="UP001399917"/>
    </source>
</evidence>
<dbReference type="Proteomes" id="UP001399917">
    <property type="component" value="Unassembled WGS sequence"/>
</dbReference>
<accession>A0ABP7K4T0</accession>
<dbReference type="InterPro" id="IPR007236">
    <property type="entry name" value="SlyX"/>
</dbReference>
<comment type="caution">
    <text evidence="1">The sequence shown here is derived from an EMBL/GenBank/DDBJ whole genome shotgun (WGS) entry which is preliminary data.</text>
</comment>
<name>A0ABP7K4T0_9RHOB</name>
<reference evidence="2" key="1">
    <citation type="journal article" date="2019" name="Int. J. Syst. Evol. Microbiol.">
        <title>The Global Catalogue of Microorganisms (GCM) 10K type strain sequencing project: providing services to taxonomists for standard genome sequencing and annotation.</title>
        <authorList>
            <consortium name="The Broad Institute Genomics Platform"/>
            <consortium name="The Broad Institute Genome Sequencing Center for Infectious Disease"/>
            <person name="Wu L."/>
            <person name="Ma J."/>
        </authorList>
    </citation>
    <scope>NUCLEOTIDE SEQUENCE [LARGE SCALE GENOMIC DNA]</scope>
    <source>
        <strain evidence="2">JCM 17190</strain>
    </source>
</reference>
<dbReference type="RefSeq" id="WP_344845198.1">
    <property type="nucleotide sequence ID" value="NZ_BAABDF010000006.1"/>
</dbReference>
<keyword evidence="2" id="KW-1185">Reference proteome</keyword>
<protein>
    <submittedName>
        <fullName evidence="1">SlyX family protein</fullName>
    </submittedName>
</protein>
<evidence type="ECO:0000313" key="1">
    <source>
        <dbReference type="EMBL" id="GAA3863736.1"/>
    </source>
</evidence>
<proteinExistence type="predicted"/>
<dbReference type="EMBL" id="BAABDF010000006">
    <property type="protein sequence ID" value="GAA3863736.1"/>
    <property type="molecule type" value="Genomic_DNA"/>
</dbReference>
<gene>
    <name evidence="1" type="ORF">GCM10022404_12680</name>
</gene>
<sequence>MDTDPRLTAIEEQVAHLTRVVDELSEIVARQETALEIAGRRLGMLMEVEAARQADGEGAVALGDQRPPHW</sequence>
<organism evidence="1 2">
    <name type="scientific">Celeribacter arenosi</name>
    <dbReference type="NCBI Taxonomy" id="792649"/>
    <lineage>
        <taxon>Bacteria</taxon>
        <taxon>Pseudomonadati</taxon>
        <taxon>Pseudomonadota</taxon>
        <taxon>Alphaproteobacteria</taxon>
        <taxon>Rhodobacterales</taxon>
        <taxon>Roseobacteraceae</taxon>
        <taxon>Celeribacter</taxon>
    </lineage>
</organism>
<dbReference type="Pfam" id="PF04102">
    <property type="entry name" value="SlyX"/>
    <property type="match status" value="1"/>
</dbReference>